<dbReference type="EMBL" id="AJWZ01006512">
    <property type="protein sequence ID" value="EKC59561.1"/>
    <property type="molecule type" value="Genomic_DNA"/>
</dbReference>
<gene>
    <name evidence="2" type="ORF">OBE_09437</name>
</gene>
<feature type="domain" description="Bacterial DNA polymerase III alpha subunit NTPase" evidence="1">
    <location>
        <begin position="118"/>
        <end position="204"/>
    </location>
</feature>
<comment type="caution">
    <text evidence="2">The sequence shown here is derived from an EMBL/GenBank/DDBJ whole genome shotgun (WGS) entry which is preliminary data.</text>
</comment>
<dbReference type="Gene3D" id="3.20.20.140">
    <property type="entry name" value="Metal-dependent hydrolases"/>
    <property type="match status" value="1"/>
</dbReference>
<dbReference type="InterPro" id="IPR011708">
    <property type="entry name" value="DNA_pol3_alpha_NTPase_dom"/>
</dbReference>
<dbReference type="SUPFAM" id="SSF89550">
    <property type="entry name" value="PHP domain-like"/>
    <property type="match status" value="1"/>
</dbReference>
<dbReference type="GO" id="GO:0006260">
    <property type="term" value="P:DNA replication"/>
    <property type="evidence" value="ECO:0007669"/>
    <property type="project" value="InterPro"/>
</dbReference>
<protein>
    <submittedName>
        <fullName evidence="2">DNA polymerase III subunit alpha</fullName>
    </submittedName>
</protein>
<reference evidence="2" key="1">
    <citation type="journal article" date="2013" name="Environ. Microbiol.">
        <title>Microbiota from the distal guts of lean and obese adolescents exhibit partial functional redundancy besides clear differences in community structure.</title>
        <authorList>
            <person name="Ferrer M."/>
            <person name="Ruiz A."/>
            <person name="Lanza F."/>
            <person name="Haange S.B."/>
            <person name="Oberbach A."/>
            <person name="Till H."/>
            <person name="Bargiela R."/>
            <person name="Campoy C."/>
            <person name="Segura M.T."/>
            <person name="Richter M."/>
            <person name="von Bergen M."/>
            <person name="Seifert J."/>
            <person name="Suarez A."/>
        </authorList>
    </citation>
    <scope>NUCLEOTIDE SEQUENCE</scope>
</reference>
<name>K1TK50_9ZZZZ</name>
<dbReference type="PANTHER" id="PTHR32294">
    <property type="entry name" value="DNA POLYMERASE III SUBUNIT ALPHA"/>
    <property type="match status" value="1"/>
</dbReference>
<dbReference type="AlphaFoldDB" id="K1TK50"/>
<sequence>TDEARVRAALLRIHRETGIPLAATNDVHYIKKQDAYDQDVLLCIQTGQTLDSPDRLRFPNDEFYLKSEAEMRALFDEYPDAVENTQRIADRCHFDFTFGHYHLPRFLLPEGETDADAYLTKLCARGFEKRYGDRPEVRKRLDYELNMIRRMGFVDYFLIVSDFIGYAKAQHIPVGPGRGSAAGSVVSYCLGITDVDPVQYNLYF</sequence>
<evidence type="ECO:0000259" key="1">
    <source>
        <dbReference type="Pfam" id="PF07733"/>
    </source>
</evidence>
<dbReference type="PANTHER" id="PTHR32294:SF0">
    <property type="entry name" value="DNA POLYMERASE III SUBUNIT ALPHA"/>
    <property type="match status" value="1"/>
</dbReference>
<proteinExistence type="predicted"/>
<dbReference type="InterPro" id="IPR016195">
    <property type="entry name" value="Pol/histidinol_Pase-like"/>
</dbReference>
<organism evidence="2">
    <name type="scientific">human gut metagenome</name>
    <dbReference type="NCBI Taxonomy" id="408170"/>
    <lineage>
        <taxon>unclassified sequences</taxon>
        <taxon>metagenomes</taxon>
        <taxon>organismal metagenomes</taxon>
    </lineage>
</organism>
<feature type="non-terminal residue" evidence="2">
    <location>
        <position position="204"/>
    </location>
</feature>
<accession>K1TK50</accession>
<dbReference type="InterPro" id="IPR004805">
    <property type="entry name" value="DnaE2/DnaE/PolC"/>
</dbReference>
<feature type="non-terminal residue" evidence="2">
    <location>
        <position position="1"/>
    </location>
</feature>
<dbReference type="GO" id="GO:0008408">
    <property type="term" value="F:3'-5' exonuclease activity"/>
    <property type="evidence" value="ECO:0007669"/>
    <property type="project" value="InterPro"/>
</dbReference>
<dbReference type="Pfam" id="PF07733">
    <property type="entry name" value="DNA_pol3_alpha"/>
    <property type="match status" value="1"/>
</dbReference>
<evidence type="ECO:0000313" key="2">
    <source>
        <dbReference type="EMBL" id="EKC59561.1"/>
    </source>
</evidence>